<evidence type="ECO:0000256" key="1">
    <source>
        <dbReference type="SAM" id="Coils"/>
    </source>
</evidence>
<dbReference type="GO" id="GO:0040008">
    <property type="term" value="P:regulation of growth"/>
    <property type="evidence" value="ECO:0007669"/>
    <property type="project" value="InterPro"/>
</dbReference>
<feature type="compositionally biased region" description="Basic and acidic residues" evidence="2">
    <location>
        <begin position="208"/>
        <end position="220"/>
    </location>
</feature>
<dbReference type="Proteomes" id="UP001187192">
    <property type="component" value="Unassembled WGS sequence"/>
</dbReference>
<proteinExistence type="predicted"/>
<evidence type="ECO:0000256" key="2">
    <source>
        <dbReference type="SAM" id="MobiDB-lite"/>
    </source>
</evidence>
<feature type="compositionally biased region" description="Polar residues" evidence="2">
    <location>
        <begin position="186"/>
        <end position="205"/>
    </location>
</feature>
<feature type="compositionally biased region" description="Polar residues" evidence="2">
    <location>
        <begin position="110"/>
        <end position="129"/>
    </location>
</feature>
<feature type="region of interest" description="Disordered" evidence="2">
    <location>
        <begin position="186"/>
        <end position="227"/>
    </location>
</feature>
<feature type="region of interest" description="Disordered" evidence="2">
    <location>
        <begin position="638"/>
        <end position="662"/>
    </location>
</feature>
<accession>A0AA88DTV5</accession>
<dbReference type="PANTHER" id="PTHR47490">
    <property type="entry name" value="PROTEIN BLISTER"/>
    <property type="match status" value="1"/>
</dbReference>
<feature type="compositionally biased region" description="Low complexity" evidence="2">
    <location>
        <begin position="250"/>
        <end position="262"/>
    </location>
</feature>
<feature type="coiled-coil region" evidence="1">
    <location>
        <begin position="731"/>
        <end position="758"/>
    </location>
</feature>
<name>A0AA88DTV5_FICCA</name>
<feature type="compositionally biased region" description="Basic and acidic residues" evidence="2">
    <location>
        <begin position="59"/>
        <end position="68"/>
    </location>
</feature>
<evidence type="ECO:0008006" key="5">
    <source>
        <dbReference type="Google" id="ProtNLM"/>
    </source>
</evidence>
<protein>
    <recommendedName>
        <fullName evidence="5">BLISTER</fullName>
    </recommendedName>
</protein>
<dbReference type="PANTHER" id="PTHR47490:SF2">
    <property type="entry name" value="PROTEIN BLISTER"/>
    <property type="match status" value="1"/>
</dbReference>
<keyword evidence="4" id="KW-1185">Reference proteome</keyword>
<feature type="region of interest" description="Disordered" evidence="2">
    <location>
        <begin position="110"/>
        <end position="148"/>
    </location>
</feature>
<dbReference type="InterPro" id="IPR044194">
    <property type="entry name" value="BLISTER"/>
</dbReference>
<gene>
    <name evidence="3" type="ORF">TIFTF001_030537</name>
</gene>
<feature type="compositionally biased region" description="Basic and acidic residues" evidence="2">
    <location>
        <begin position="130"/>
        <end position="144"/>
    </location>
</feature>
<keyword evidence="1" id="KW-0175">Coiled coil</keyword>
<evidence type="ECO:0000313" key="3">
    <source>
        <dbReference type="EMBL" id="GMN61448.1"/>
    </source>
</evidence>
<feature type="compositionally biased region" description="Polar residues" evidence="2">
    <location>
        <begin position="1"/>
        <end position="14"/>
    </location>
</feature>
<comment type="caution">
    <text evidence="3">The sequence shown here is derived from an EMBL/GenBank/DDBJ whole genome shotgun (WGS) entry which is preliminary data.</text>
</comment>
<feature type="compositionally biased region" description="Polar residues" evidence="2">
    <location>
        <begin position="43"/>
        <end position="58"/>
    </location>
</feature>
<evidence type="ECO:0000313" key="4">
    <source>
        <dbReference type="Proteomes" id="UP001187192"/>
    </source>
</evidence>
<organism evidence="3 4">
    <name type="scientific">Ficus carica</name>
    <name type="common">Common fig</name>
    <dbReference type="NCBI Taxonomy" id="3494"/>
    <lineage>
        <taxon>Eukaryota</taxon>
        <taxon>Viridiplantae</taxon>
        <taxon>Streptophyta</taxon>
        <taxon>Embryophyta</taxon>
        <taxon>Tracheophyta</taxon>
        <taxon>Spermatophyta</taxon>
        <taxon>Magnoliopsida</taxon>
        <taxon>eudicotyledons</taxon>
        <taxon>Gunneridae</taxon>
        <taxon>Pentapetalae</taxon>
        <taxon>rosids</taxon>
        <taxon>fabids</taxon>
        <taxon>Rosales</taxon>
        <taxon>Moraceae</taxon>
        <taxon>Ficeae</taxon>
        <taxon>Ficus</taxon>
    </lineage>
</organism>
<dbReference type="EMBL" id="BTGU01000112">
    <property type="protein sequence ID" value="GMN61448.1"/>
    <property type="molecule type" value="Genomic_DNA"/>
</dbReference>
<dbReference type="AlphaFoldDB" id="A0AA88DTV5"/>
<reference evidence="3" key="1">
    <citation type="submission" date="2023-07" db="EMBL/GenBank/DDBJ databases">
        <title>draft genome sequence of fig (Ficus carica).</title>
        <authorList>
            <person name="Takahashi T."/>
            <person name="Nishimura K."/>
        </authorList>
    </citation>
    <scope>NUCLEOTIDE SEQUENCE</scope>
</reference>
<feature type="compositionally biased region" description="Basic and acidic residues" evidence="2">
    <location>
        <begin position="15"/>
        <end position="40"/>
    </location>
</feature>
<feature type="region of interest" description="Disordered" evidence="2">
    <location>
        <begin position="341"/>
        <end position="380"/>
    </location>
</feature>
<feature type="coiled-coil region" evidence="1">
    <location>
        <begin position="453"/>
        <end position="620"/>
    </location>
</feature>
<feature type="compositionally biased region" description="Polar residues" evidence="2">
    <location>
        <begin position="644"/>
        <end position="662"/>
    </location>
</feature>
<feature type="region of interest" description="Disordered" evidence="2">
    <location>
        <begin position="242"/>
        <end position="266"/>
    </location>
</feature>
<sequence length="813" mass="89667">MASAQVLPNTVASSKKQEHLQAGKRRLEEFRKKKAAERAKKASSTSQNHVSEVNSNEKQPLETEHVRVTDTSGAGTSDGLGHAATESSFLAINGDSNSIDFVRKSDPVLSSDTNASPILTNDYNSFSSDQTRKHANGHEFKNYGDLRSGGPLDVHQSLGKMGKSNDLEYYTGGLGRLPYRTTSDQSIALPSKGSQDFESSISQLSFHGIDEPQLKEETTPSKEYTIPNVSSHVSVASISPQNSIGSALQSEPSNSSGSKSSSPYEDIIRPTENRRAFADDNMQNSVNFGDFMSSRTVKENISSSASGLSSMENGAVQTFGSVSFESNYRSSTNLIPLYPLTNETNSRRSRPSFLDNLNIPKASSGTHLQSDEFEKNSFKSNSLKPKSMDFLGSYPFHKPSPDAESLGPFSKDDSLNSSHAFEPSITSVSDGMASDQLKLSLKENGMEWKHEFLPKQNEDFSALEQHIEDLTQEKFSLQRELEVSRTLAESLAAENSSLTDSFNQQRGIVDQLKSDMEKLQEEIKAQLMELEAVRNEYSNAQLECNAADERAKLLASEVISLEEKALRLRSNELKLERQLENSQAEISSYKKKMSSIEKDRLDLQSTIDALQEEKKLLQAKLWKASTGAKSVDLTKSTTNKKDMSTSTEDLATEDTITGTSSQEVRDASVVGTDASSSSMLPFNGFSPIEASFANLPPEQTRMIQNISTLISELALEKHELVQALTSKSSHCSKLKELNNELSRKLEAQTQRLELLTAQSMANENISARQPDSRDMRDNIPYADEGDEVVERVLGWIMKLFPGGPSRRRTSKLL</sequence>
<dbReference type="Gene3D" id="1.10.287.1490">
    <property type="match status" value="1"/>
</dbReference>
<feature type="region of interest" description="Disordered" evidence="2">
    <location>
        <begin position="1"/>
        <end position="82"/>
    </location>
</feature>